<proteinExistence type="predicted"/>
<dbReference type="Pfam" id="PF10950">
    <property type="entry name" value="Organ_specific"/>
    <property type="match status" value="1"/>
</dbReference>
<feature type="chain" id="PRO_5039936852" evidence="2">
    <location>
        <begin position="24"/>
        <end position="180"/>
    </location>
</feature>
<feature type="signal peptide" evidence="2">
    <location>
        <begin position="1"/>
        <end position="23"/>
    </location>
</feature>
<evidence type="ECO:0000256" key="2">
    <source>
        <dbReference type="SAM" id="SignalP"/>
    </source>
</evidence>
<evidence type="ECO:0000256" key="1">
    <source>
        <dbReference type="SAM" id="MobiDB-lite"/>
    </source>
</evidence>
<feature type="compositionally biased region" description="Basic and acidic residues" evidence="1">
    <location>
        <begin position="155"/>
        <end position="171"/>
    </location>
</feature>
<dbReference type="PANTHER" id="PTHR33731">
    <property type="entry name" value="PROTEIN, PUTATIVE-RELATED"/>
    <property type="match status" value="1"/>
</dbReference>
<organism evidence="3 4">
    <name type="scientific">Helianthus annuus</name>
    <name type="common">Common sunflower</name>
    <dbReference type="NCBI Taxonomy" id="4232"/>
    <lineage>
        <taxon>Eukaryota</taxon>
        <taxon>Viridiplantae</taxon>
        <taxon>Streptophyta</taxon>
        <taxon>Embryophyta</taxon>
        <taxon>Tracheophyta</taxon>
        <taxon>Spermatophyta</taxon>
        <taxon>Magnoliopsida</taxon>
        <taxon>eudicotyledons</taxon>
        <taxon>Gunneridae</taxon>
        <taxon>Pentapetalae</taxon>
        <taxon>asterids</taxon>
        <taxon>campanulids</taxon>
        <taxon>Asterales</taxon>
        <taxon>Asteraceae</taxon>
        <taxon>Asteroideae</taxon>
        <taxon>Heliantheae alliance</taxon>
        <taxon>Heliantheae</taxon>
        <taxon>Helianthus</taxon>
    </lineage>
</organism>
<comment type="caution">
    <text evidence="3">The sequence shown here is derived from an EMBL/GenBank/DDBJ whole genome shotgun (WGS) entry which is preliminary data.</text>
</comment>
<keyword evidence="4" id="KW-1185">Reference proteome</keyword>
<dbReference type="AlphaFoldDB" id="A0A9K3DIA2"/>
<dbReference type="Proteomes" id="UP000215914">
    <property type="component" value="Unassembled WGS sequence"/>
</dbReference>
<feature type="region of interest" description="Disordered" evidence="1">
    <location>
        <begin position="56"/>
        <end position="180"/>
    </location>
</feature>
<protein>
    <submittedName>
        <fullName evidence="3">Organ specific protein</fullName>
    </submittedName>
</protein>
<dbReference type="EMBL" id="MNCJ02000332">
    <property type="protein sequence ID" value="KAF5755821.1"/>
    <property type="molecule type" value="Genomic_DNA"/>
</dbReference>
<dbReference type="InterPro" id="IPR024489">
    <property type="entry name" value="Organ_specific_prot"/>
</dbReference>
<feature type="compositionally biased region" description="Basic and acidic residues" evidence="1">
    <location>
        <begin position="132"/>
        <end position="141"/>
    </location>
</feature>
<reference evidence="3" key="1">
    <citation type="journal article" date="2017" name="Nature">
        <title>The sunflower genome provides insights into oil metabolism, flowering and Asterid evolution.</title>
        <authorList>
            <person name="Badouin H."/>
            <person name="Gouzy J."/>
            <person name="Grassa C.J."/>
            <person name="Murat F."/>
            <person name="Staton S.E."/>
            <person name="Cottret L."/>
            <person name="Lelandais-Briere C."/>
            <person name="Owens G.L."/>
            <person name="Carrere S."/>
            <person name="Mayjonade B."/>
            <person name="Legrand L."/>
            <person name="Gill N."/>
            <person name="Kane N.C."/>
            <person name="Bowers J.E."/>
            <person name="Hubner S."/>
            <person name="Bellec A."/>
            <person name="Berard A."/>
            <person name="Berges H."/>
            <person name="Blanchet N."/>
            <person name="Boniface M.C."/>
            <person name="Brunel D."/>
            <person name="Catrice O."/>
            <person name="Chaidir N."/>
            <person name="Claudel C."/>
            <person name="Donnadieu C."/>
            <person name="Faraut T."/>
            <person name="Fievet G."/>
            <person name="Helmstetter N."/>
            <person name="King M."/>
            <person name="Knapp S.J."/>
            <person name="Lai Z."/>
            <person name="Le Paslier M.C."/>
            <person name="Lippi Y."/>
            <person name="Lorenzon L."/>
            <person name="Mandel J.R."/>
            <person name="Marage G."/>
            <person name="Marchand G."/>
            <person name="Marquand E."/>
            <person name="Bret-Mestries E."/>
            <person name="Morien E."/>
            <person name="Nambeesan S."/>
            <person name="Nguyen T."/>
            <person name="Pegot-Espagnet P."/>
            <person name="Pouilly N."/>
            <person name="Raftis F."/>
            <person name="Sallet E."/>
            <person name="Schiex T."/>
            <person name="Thomas J."/>
            <person name="Vandecasteele C."/>
            <person name="Vares D."/>
            <person name="Vear F."/>
            <person name="Vautrin S."/>
            <person name="Crespi M."/>
            <person name="Mangin B."/>
            <person name="Burke J.M."/>
            <person name="Salse J."/>
            <person name="Munos S."/>
            <person name="Vincourt P."/>
            <person name="Rieseberg L.H."/>
            <person name="Langlade N.B."/>
        </authorList>
    </citation>
    <scope>NUCLEOTIDE SEQUENCE</scope>
    <source>
        <tissue evidence="3">Leaves</tissue>
    </source>
</reference>
<accession>A0A9K3DIA2</accession>
<dbReference type="PANTHER" id="PTHR33731:SF18">
    <property type="entry name" value="ORGAN SPECIFIC PROTEIN-RELATED"/>
    <property type="match status" value="1"/>
</dbReference>
<dbReference type="Gramene" id="mRNA:HanXRQr2_Chr17g0807211">
    <property type="protein sequence ID" value="mRNA:HanXRQr2_Chr17g0807211"/>
    <property type="gene ID" value="HanXRQr2_Chr17g0807211"/>
</dbReference>
<name>A0A9K3DIA2_HELAN</name>
<evidence type="ECO:0000313" key="4">
    <source>
        <dbReference type="Proteomes" id="UP000215914"/>
    </source>
</evidence>
<sequence length="180" mass="20583">MESSLAFFVLLSLILTAIMNIDARPHREEYWQDSFDRRGTSVSPQPIKKSHCNTFAKASNPISSGHDDFEPRPNVSSYGNDVNPDGNKKDFEPRPNVSVYDEDTSLKGLKRKKNVDEEFEPRPNVSVYDNETGLKSKKNVDEEFETRPNVSIYDNDLRMKGKMTSKEDFEPRPNVSVYEG</sequence>
<reference evidence="3" key="2">
    <citation type="submission" date="2020-06" db="EMBL/GenBank/DDBJ databases">
        <title>Helianthus annuus Genome sequencing and assembly Release 2.</title>
        <authorList>
            <person name="Gouzy J."/>
            <person name="Langlade N."/>
            <person name="Munos S."/>
        </authorList>
    </citation>
    <scope>NUCLEOTIDE SEQUENCE</scope>
    <source>
        <tissue evidence="3">Leaves</tissue>
    </source>
</reference>
<keyword evidence="2" id="KW-0732">Signal</keyword>
<evidence type="ECO:0000313" key="3">
    <source>
        <dbReference type="EMBL" id="KAF5755821.1"/>
    </source>
</evidence>
<gene>
    <name evidence="3" type="ORF">HanXRQr2_Chr17g0807211</name>
</gene>